<dbReference type="PANTHER" id="PTHR24305:SF107">
    <property type="entry name" value="P450, PUTATIVE (EUROFUNG)-RELATED"/>
    <property type="match status" value="1"/>
</dbReference>
<accession>A0ABR3S641</accession>
<dbReference type="PRINTS" id="PR00463">
    <property type="entry name" value="EP450I"/>
</dbReference>
<proteinExistence type="predicted"/>
<dbReference type="SUPFAM" id="SSF48264">
    <property type="entry name" value="Cytochrome P450"/>
    <property type="match status" value="1"/>
</dbReference>
<dbReference type="InterPro" id="IPR002401">
    <property type="entry name" value="Cyt_P450_E_grp-I"/>
</dbReference>
<comment type="pathway">
    <text evidence="2">Secondary metabolite biosynthesis.</text>
</comment>
<evidence type="ECO:0008006" key="10">
    <source>
        <dbReference type="Google" id="ProtNLM"/>
    </source>
</evidence>
<organism evidence="8 9">
    <name type="scientific">Paraconiothyrium brasiliense</name>
    <dbReference type="NCBI Taxonomy" id="300254"/>
    <lineage>
        <taxon>Eukaryota</taxon>
        <taxon>Fungi</taxon>
        <taxon>Dikarya</taxon>
        <taxon>Ascomycota</taxon>
        <taxon>Pezizomycotina</taxon>
        <taxon>Dothideomycetes</taxon>
        <taxon>Pleosporomycetidae</taxon>
        <taxon>Pleosporales</taxon>
        <taxon>Massarineae</taxon>
        <taxon>Didymosphaeriaceae</taxon>
        <taxon>Paraconiothyrium</taxon>
    </lineage>
</organism>
<dbReference type="Gene3D" id="1.10.630.10">
    <property type="entry name" value="Cytochrome P450"/>
    <property type="match status" value="1"/>
</dbReference>
<dbReference type="InterPro" id="IPR050121">
    <property type="entry name" value="Cytochrome_P450_monoxygenase"/>
</dbReference>
<dbReference type="EMBL" id="JAKJXO020000001">
    <property type="protein sequence ID" value="KAL1612158.1"/>
    <property type="molecule type" value="Genomic_DNA"/>
</dbReference>
<keyword evidence="3" id="KW-0349">Heme</keyword>
<keyword evidence="5" id="KW-0560">Oxidoreductase</keyword>
<evidence type="ECO:0000256" key="1">
    <source>
        <dbReference type="ARBA" id="ARBA00001971"/>
    </source>
</evidence>
<evidence type="ECO:0000256" key="6">
    <source>
        <dbReference type="ARBA" id="ARBA00023004"/>
    </source>
</evidence>
<sequence>MGHLSLIRDAILALPPHCAPDIATSNVAKEFEGGIFYLDLMPFERVNLIVTSANAAAQLSRHAELMKPRDVVAVIRTLCGGDNLVTMPKTMWKPWRTTFNRAFSDSSIRKLVPMVAGEVEKFCCHLSEQAKTGRREKLEDLIGRLTIGIIVSMCLGPEFCSPVNKDRVSTMLKSQLDWTSFSDAGHPLRQLNPVRPFILWFNKQRMHNLIGPEIDKQYTEIQRGIHSSETFKPIVALALEEYAESVRKEGKSIPQKLDSAFKATLIAQAVILLIAGQDPTTTPLVFCLHLLYTHKAALARLRSELDEVFGIDASPSHITALLQHDPQRLNSSPFILAIIKETLRLYPPLSIVRDGQPGLTLTDDAGTVFPTEGCKIWVLHSGMQRNPKYFLNPDDFLPERWLAQPGDPLYPLKEAWRPFEFGPRTCIGQPLAVLEMKIVLLMLARNFEIEAAYGEGQPREMRPGEDMSRCDGLRSEKAPYPTFGQGLATRPNDGYPFVVGTVDRH</sequence>
<evidence type="ECO:0000313" key="8">
    <source>
        <dbReference type="EMBL" id="KAL1612158.1"/>
    </source>
</evidence>
<evidence type="ECO:0000256" key="7">
    <source>
        <dbReference type="ARBA" id="ARBA00023033"/>
    </source>
</evidence>
<keyword evidence="7" id="KW-0503">Monooxygenase</keyword>
<dbReference type="PRINTS" id="PR00385">
    <property type="entry name" value="P450"/>
</dbReference>
<keyword evidence="9" id="KW-1185">Reference proteome</keyword>
<dbReference type="Pfam" id="PF00067">
    <property type="entry name" value="p450"/>
    <property type="match status" value="1"/>
</dbReference>
<name>A0ABR3S641_9PLEO</name>
<dbReference type="Proteomes" id="UP001521785">
    <property type="component" value="Unassembled WGS sequence"/>
</dbReference>
<comment type="caution">
    <text evidence="8">The sequence shown here is derived from an EMBL/GenBank/DDBJ whole genome shotgun (WGS) entry which is preliminary data.</text>
</comment>
<reference evidence="8 9" key="1">
    <citation type="submission" date="2024-02" db="EMBL/GenBank/DDBJ databases">
        <title>De novo assembly and annotation of 12 fungi associated with fruit tree decline syndrome in Ontario, Canada.</title>
        <authorList>
            <person name="Sulman M."/>
            <person name="Ellouze W."/>
            <person name="Ilyukhin E."/>
        </authorList>
    </citation>
    <scope>NUCLEOTIDE SEQUENCE [LARGE SCALE GENOMIC DNA]</scope>
    <source>
        <strain evidence="8 9">M42-189</strain>
    </source>
</reference>
<dbReference type="InterPro" id="IPR036396">
    <property type="entry name" value="Cyt_P450_sf"/>
</dbReference>
<evidence type="ECO:0000313" key="9">
    <source>
        <dbReference type="Proteomes" id="UP001521785"/>
    </source>
</evidence>
<protein>
    <recommendedName>
        <fullName evidence="10">Cytochrome P450</fullName>
    </recommendedName>
</protein>
<keyword evidence="4" id="KW-0479">Metal-binding</keyword>
<dbReference type="PANTHER" id="PTHR24305">
    <property type="entry name" value="CYTOCHROME P450"/>
    <property type="match status" value="1"/>
</dbReference>
<gene>
    <name evidence="8" type="ORF">SLS60_000382</name>
</gene>
<evidence type="ECO:0000256" key="4">
    <source>
        <dbReference type="ARBA" id="ARBA00022723"/>
    </source>
</evidence>
<keyword evidence="6" id="KW-0408">Iron</keyword>
<evidence type="ECO:0000256" key="2">
    <source>
        <dbReference type="ARBA" id="ARBA00005179"/>
    </source>
</evidence>
<evidence type="ECO:0000256" key="3">
    <source>
        <dbReference type="ARBA" id="ARBA00022617"/>
    </source>
</evidence>
<comment type="cofactor">
    <cofactor evidence="1">
        <name>heme</name>
        <dbReference type="ChEBI" id="CHEBI:30413"/>
    </cofactor>
</comment>
<evidence type="ECO:0000256" key="5">
    <source>
        <dbReference type="ARBA" id="ARBA00023002"/>
    </source>
</evidence>
<dbReference type="InterPro" id="IPR001128">
    <property type="entry name" value="Cyt_P450"/>
</dbReference>